<dbReference type="EMBL" id="FZNM01000004">
    <property type="protein sequence ID" value="SNR46290.1"/>
    <property type="molecule type" value="Genomic_DNA"/>
</dbReference>
<dbReference type="OrthoDB" id="275124at2"/>
<dbReference type="AlphaFoldDB" id="A0A238WIB2"/>
<dbReference type="Proteomes" id="UP000292859">
    <property type="component" value="Unassembled WGS sequence"/>
</dbReference>
<gene>
    <name evidence="2" type="ORF">EYF88_07735</name>
    <name evidence="1" type="ORF">SAMN06265378_104235</name>
</gene>
<dbReference type="RefSeq" id="WP_089387828.1">
    <property type="nucleotide sequence ID" value="NZ_FZNM01000004.1"/>
</dbReference>
<protein>
    <submittedName>
        <fullName evidence="1">Uncharacterized protein</fullName>
    </submittedName>
</protein>
<sequence length="85" mass="9321">MEKNYASPTGIKQEVEELAKRNPIKPTWKRPNDKAQVPDVGDLIFLIADESTQLSCIHGFDVGSITPNATGIEAFSAASEKTLQY</sequence>
<dbReference type="EMBL" id="SIRL01000004">
    <property type="protein sequence ID" value="TBN50802.1"/>
    <property type="molecule type" value="Genomic_DNA"/>
</dbReference>
<name>A0A238WIB2_9RHOB</name>
<reference evidence="2 4" key="3">
    <citation type="submission" date="2019-02" db="EMBL/GenBank/DDBJ databases">
        <authorList>
            <person name="Zhang G."/>
        </authorList>
    </citation>
    <scope>NUCLEOTIDE SEQUENCE [LARGE SCALE GENOMIC DNA]</scope>
    <source>
        <strain evidence="2 4">CMB17</strain>
    </source>
</reference>
<reference evidence="3" key="1">
    <citation type="submission" date="2017-06" db="EMBL/GenBank/DDBJ databases">
        <authorList>
            <person name="Varghese N."/>
            <person name="Submissions S."/>
        </authorList>
    </citation>
    <scope>NUCLEOTIDE SEQUENCE [LARGE SCALE GENOMIC DNA]</scope>
    <source>
        <strain evidence="3">DSM 26170</strain>
    </source>
</reference>
<evidence type="ECO:0000313" key="1">
    <source>
        <dbReference type="EMBL" id="SNR46290.1"/>
    </source>
</evidence>
<keyword evidence="4" id="KW-1185">Reference proteome</keyword>
<reference evidence="1" key="2">
    <citation type="submission" date="2017-06" db="EMBL/GenBank/DDBJ databases">
        <authorList>
            <person name="Kim H.J."/>
            <person name="Triplett B.A."/>
        </authorList>
    </citation>
    <scope>NUCLEOTIDE SEQUENCE [LARGE SCALE GENOMIC DNA]</scope>
    <source>
        <strain evidence="1">DSM 26170</strain>
    </source>
</reference>
<organism evidence="1 3">
    <name type="scientific">Paracoccus sediminis</name>
    <dbReference type="NCBI Taxonomy" id="1214787"/>
    <lineage>
        <taxon>Bacteria</taxon>
        <taxon>Pseudomonadati</taxon>
        <taxon>Pseudomonadota</taxon>
        <taxon>Alphaproteobacteria</taxon>
        <taxon>Rhodobacterales</taxon>
        <taxon>Paracoccaceae</taxon>
        <taxon>Paracoccus</taxon>
    </lineage>
</organism>
<evidence type="ECO:0000313" key="3">
    <source>
        <dbReference type="Proteomes" id="UP000198409"/>
    </source>
</evidence>
<dbReference type="Proteomes" id="UP000198409">
    <property type="component" value="Unassembled WGS sequence"/>
</dbReference>
<accession>A0A238WIB2</accession>
<evidence type="ECO:0000313" key="2">
    <source>
        <dbReference type="EMBL" id="TBN50802.1"/>
    </source>
</evidence>
<evidence type="ECO:0000313" key="4">
    <source>
        <dbReference type="Proteomes" id="UP000292859"/>
    </source>
</evidence>
<proteinExistence type="predicted"/>